<dbReference type="FunFam" id="3.40.50.2000:FF:000056">
    <property type="entry name" value="Glycosyltransferase"/>
    <property type="match status" value="1"/>
</dbReference>
<evidence type="ECO:0000313" key="6">
    <source>
        <dbReference type="RefSeq" id="XP_020098415.1"/>
    </source>
</evidence>
<evidence type="ECO:0000256" key="2">
    <source>
        <dbReference type="ARBA" id="ARBA00022676"/>
    </source>
</evidence>
<organism evidence="5 6">
    <name type="scientific">Ananas comosus</name>
    <name type="common">Pineapple</name>
    <name type="synonym">Ananas ananas</name>
    <dbReference type="NCBI Taxonomy" id="4615"/>
    <lineage>
        <taxon>Eukaryota</taxon>
        <taxon>Viridiplantae</taxon>
        <taxon>Streptophyta</taxon>
        <taxon>Embryophyta</taxon>
        <taxon>Tracheophyta</taxon>
        <taxon>Spermatophyta</taxon>
        <taxon>Magnoliopsida</taxon>
        <taxon>Liliopsida</taxon>
        <taxon>Poales</taxon>
        <taxon>Bromeliaceae</taxon>
        <taxon>Bromelioideae</taxon>
        <taxon>Ananas</taxon>
    </lineage>
</organism>
<gene>
    <name evidence="6" type="primary">LOC109717153</name>
</gene>
<keyword evidence="3 4" id="KW-0808">Transferase</keyword>
<keyword evidence="2 4" id="KW-0328">Glycosyltransferase</keyword>
<dbReference type="CDD" id="cd03784">
    <property type="entry name" value="GT1_Gtf-like"/>
    <property type="match status" value="1"/>
</dbReference>
<dbReference type="SUPFAM" id="SSF53756">
    <property type="entry name" value="UDP-Glycosyltransferase/glycogen phosphorylase"/>
    <property type="match status" value="1"/>
</dbReference>
<dbReference type="AlphaFoldDB" id="A0A6P5FZJ6"/>
<evidence type="ECO:0000313" key="5">
    <source>
        <dbReference type="Proteomes" id="UP000515123"/>
    </source>
</evidence>
<dbReference type="OrthoDB" id="731962at2759"/>
<evidence type="ECO:0000256" key="4">
    <source>
        <dbReference type="RuleBase" id="RU003718"/>
    </source>
</evidence>
<dbReference type="GO" id="GO:0035251">
    <property type="term" value="F:UDP-glucosyltransferase activity"/>
    <property type="evidence" value="ECO:0007669"/>
    <property type="project" value="TreeGrafter"/>
</dbReference>
<evidence type="ECO:0000256" key="1">
    <source>
        <dbReference type="ARBA" id="ARBA00009995"/>
    </source>
</evidence>
<keyword evidence="5" id="KW-1185">Reference proteome</keyword>
<dbReference type="PROSITE" id="PS00375">
    <property type="entry name" value="UDPGT"/>
    <property type="match status" value="1"/>
</dbReference>
<sequence length="380" mass="42450">MASQPHELHIFFFPLMAPGHIIPMLNLAKLFVLRGVGATVLATPTATPFLRDTIDRARDCGYSINLLLLPSSSNGAENLTSPEMSPEFFTALESFRQPLDRVLREHRPSCIVSDMFMPFTEEVANALNIPRLVFHSMGFFPLCVMDSVDRSISNGSISSTNDDKDTIEVPGLPHRIEMKRSQLHNSTGARNGFSEFMERVKESELKSYGAVVNSFYELEPEYADHYRETTGRKAWCVGPLSLIDDKAAAEAQRDRVIAWLDSKPQRSVVYVCFGSLSRLTAPQLREIECGLESCGHFYVWVVRSRYDSECRSNEKGMIVEGWAPQRAILQHAAVGGFVTHCGWNAVMESAEAGVPMVTWPMFAEQFYNERLVVEVAGIGG</sequence>
<name>A0A6P5FZJ6_ANACO</name>
<dbReference type="PANTHER" id="PTHR48047">
    <property type="entry name" value="GLYCOSYLTRANSFERASE"/>
    <property type="match status" value="1"/>
</dbReference>
<comment type="similarity">
    <text evidence="1 4">Belongs to the UDP-glycosyltransferase family.</text>
</comment>
<dbReference type="InterPro" id="IPR002213">
    <property type="entry name" value="UDP_glucos_trans"/>
</dbReference>
<reference evidence="5" key="1">
    <citation type="journal article" date="2015" name="Nat. Genet.">
        <title>The pineapple genome and the evolution of CAM photosynthesis.</title>
        <authorList>
            <person name="Ming R."/>
            <person name="VanBuren R."/>
            <person name="Wai C.M."/>
            <person name="Tang H."/>
            <person name="Schatz M.C."/>
            <person name="Bowers J.E."/>
            <person name="Lyons E."/>
            <person name="Wang M.L."/>
            <person name="Chen J."/>
            <person name="Biggers E."/>
            <person name="Zhang J."/>
            <person name="Huang L."/>
            <person name="Zhang L."/>
            <person name="Miao W."/>
            <person name="Zhang J."/>
            <person name="Ye Z."/>
            <person name="Miao C."/>
            <person name="Lin Z."/>
            <person name="Wang H."/>
            <person name="Zhou H."/>
            <person name="Yim W.C."/>
            <person name="Priest H.D."/>
            <person name="Zheng C."/>
            <person name="Woodhouse M."/>
            <person name="Edger P.P."/>
            <person name="Guyot R."/>
            <person name="Guo H.B."/>
            <person name="Guo H."/>
            <person name="Zheng G."/>
            <person name="Singh R."/>
            <person name="Sharma A."/>
            <person name="Min X."/>
            <person name="Zheng Y."/>
            <person name="Lee H."/>
            <person name="Gurtowski J."/>
            <person name="Sedlazeck F.J."/>
            <person name="Harkess A."/>
            <person name="McKain M.R."/>
            <person name="Liao Z."/>
            <person name="Fang J."/>
            <person name="Liu J."/>
            <person name="Zhang X."/>
            <person name="Zhang Q."/>
            <person name="Hu W."/>
            <person name="Qin Y."/>
            <person name="Wang K."/>
            <person name="Chen L.Y."/>
            <person name="Shirley N."/>
            <person name="Lin Y.R."/>
            <person name="Liu L.Y."/>
            <person name="Hernandez A.G."/>
            <person name="Wright C.L."/>
            <person name="Bulone V."/>
            <person name="Tuskan G.A."/>
            <person name="Heath K."/>
            <person name="Zee F."/>
            <person name="Moore P.H."/>
            <person name="Sunkar R."/>
            <person name="Leebens-Mack J.H."/>
            <person name="Mockler T."/>
            <person name="Bennetzen J.L."/>
            <person name="Freeling M."/>
            <person name="Sankoff D."/>
            <person name="Paterson A.H."/>
            <person name="Zhu X."/>
            <person name="Yang X."/>
            <person name="Smith J.A."/>
            <person name="Cushman J.C."/>
            <person name="Paull R.E."/>
            <person name="Yu Q."/>
        </authorList>
    </citation>
    <scope>NUCLEOTIDE SEQUENCE [LARGE SCALE GENOMIC DNA]</scope>
    <source>
        <strain evidence="5">cv. F153</strain>
    </source>
</reference>
<dbReference type="Gene3D" id="3.40.50.2000">
    <property type="entry name" value="Glycogen Phosphorylase B"/>
    <property type="match status" value="2"/>
</dbReference>
<dbReference type="InterPro" id="IPR035595">
    <property type="entry name" value="UDP_glycos_trans_CS"/>
</dbReference>
<dbReference type="GeneID" id="109717153"/>
<evidence type="ECO:0000256" key="3">
    <source>
        <dbReference type="ARBA" id="ARBA00022679"/>
    </source>
</evidence>
<dbReference type="RefSeq" id="XP_020098415.1">
    <property type="nucleotide sequence ID" value="XM_020242826.1"/>
</dbReference>
<protein>
    <submittedName>
        <fullName evidence="6">Scopoletin glucosyltransferase-like</fullName>
    </submittedName>
</protein>
<reference evidence="6" key="2">
    <citation type="submission" date="2025-08" db="UniProtKB">
        <authorList>
            <consortium name="RefSeq"/>
        </authorList>
    </citation>
    <scope>IDENTIFICATION</scope>
    <source>
        <tissue evidence="6">Leaf</tissue>
    </source>
</reference>
<accession>A0A6P5FZJ6</accession>
<dbReference type="Pfam" id="PF00201">
    <property type="entry name" value="UDPGT"/>
    <property type="match status" value="1"/>
</dbReference>
<proteinExistence type="inferred from homology"/>
<dbReference type="PANTHER" id="PTHR48047:SF45">
    <property type="entry name" value="SCOPOLETIN GLUCOSYLTRANSFERASE-LIKE"/>
    <property type="match status" value="1"/>
</dbReference>
<dbReference type="Proteomes" id="UP000515123">
    <property type="component" value="Linkage group 11"/>
</dbReference>